<dbReference type="GO" id="GO:0008815">
    <property type="term" value="F:citrate (pro-3S)-lyase activity"/>
    <property type="evidence" value="ECO:0007669"/>
    <property type="project" value="UniProtKB-EC"/>
</dbReference>
<dbReference type="EC" id="4.1.3.6" evidence="1"/>
<dbReference type="GO" id="GO:0008814">
    <property type="term" value="F:citrate CoA-transferase activity"/>
    <property type="evidence" value="ECO:0007669"/>
    <property type="project" value="InterPro"/>
</dbReference>
<dbReference type="GO" id="GO:0009346">
    <property type="term" value="C:ATP-independent citrate lyase complex"/>
    <property type="evidence" value="ECO:0007669"/>
    <property type="project" value="InterPro"/>
</dbReference>
<name>A0A2U3LCX2_9BACT</name>
<proteinExistence type="predicted"/>
<dbReference type="InterPro" id="IPR037171">
    <property type="entry name" value="NagB/RpiA_transferase-like"/>
</dbReference>
<dbReference type="AlphaFoldDB" id="A0A2U3LCX2"/>
<dbReference type="Proteomes" id="UP000238701">
    <property type="component" value="Unassembled WGS sequence"/>
</dbReference>
<dbReference type="EMBL" id="OMOD01000193">
    <property type="protein sequence ID" value="SPF49763.1"/>
    <property type="molecule type" value="Genomic_DNA"/>
</dbReference>
<keyword evidence="1" id="KW-0456">Lyase</keyword>
<dbReference type="Pfam" id="PF04223">
    <property type="entry name" value="CitF"/>
    <property type="match status" value="1"/>
</dbReference>
<dbReference type="Gene3D" id="3.40.1080.10">
    <property type="entry name" value="Glutaconate Coenzyme A-transferase"/>
    <property type="match status" value="2"/>
</dbReference>
<evidence type="ECO:0000313" key="1">
    <source>
        <dbReference type="EMBL" id="SPF49763.1"/>
    </source>
</evidence>
<dbReference type="GO" id="GO:0005737">
    <property type="term" value="C:cytoplasm"/>
    <property type="evidence" value="ECO:0007669"/>
    <property type="project" value="InterPro"/>
</dbReference>
<dbReference type="PANTHER" id="PTHR40596">
    <property type="entry name" value="CITRATE LYASE ALPHA CHAIN"/>
    <property type="match status" value="1"/>
</dbReference>
<accession>A0A2U3LCX2</accession>
<dbReference type="PANTHER" id="PTHR40596:SF1">
    <property type="entry name" value="CITRATE LYASE ALPHA CHAIN"/>
    <property type="match status" value="1"/>
</dbReference>
<sequence>MVDGKARDQSGAAEAIEDVMAILDKTELVTNTAGRMVPETVNGRTQTAYMGVGKYQPRGNKAAPPIRTAADYPVNGDKRVADLETALRKCGLRDGMVISSHHHLRDGDRVALMALEAAARIGVKDLMWFPSASFPSQQSAIELMESRVIDHIEGSMNGPLGDYCTQGKMRGMGVLRSHGGRWQAIQDGEVHIDIAVIAAPTADPFGNCDGSHGKSACGSLGFALADSTCADHVIAVTDNLVPFPCIPWQIQGNNVDYVVEVDSIGDPAKIVSGTTQITRSPDRLRIAEFVARFLRDAGILRNGFSFQAGAGGIALAFVGYLKQMMKQAGVKARFVRGGSTKYLVELLEEGLTDYILDGQTFDLDGVRSMANNPRHVATSPFTSYNYHGKGNFASMVDAVVLGATEVDTHFNANVVTHSDGRLLHGIGGWQNCLAAGCTILAVPSFRDRIPVIVDEVTTLCGPGELIDVVVTERGIAINPRRQDLLDAVKGSKLPIRPLLDIKKEVERICGGRPQRPKRGERPVAIVKWVDGTVLDTVWQIP</sequence>
<protein>
    <submittedName>
        <fullName evidence="1">Citrate lyase, alpha subunit</fullName>
        <ecNumber evidence="1">4.1.3.6</ecNumber>
    </submittedName>
</protein>
<organism evidence="1 2">
    <name type="scientific">Candidatus Sulfotelmatobacter kueseliae</name>
    <dbReference type="NCBI Taxonomy" id="2042962"/>
    <lineage>
        <taxon>Bacteria</taxon>
        <taxon>Pseudomonadati</taxon>
        <taxon>Acidobacteriota</taxon>
        <taxon>Terriglobia</taxon>
        <taxon>Terriglobales</taxon>
        <taxon>Candidatus Korobacteraceae</taxon>
        <taxon>Candidatus Sulfotelmatobacter</taxon>
    </lineage>
</organism>
<dbReference type="GO" id="GO:0006084">
    <property type="term" value="P:acetyl-CoA metabolic process"/>
    <property type="evidence" value="ECO:0007669"/>
    <property type="project" value="InterPro"/>
</dbReference>
<gene>
    <name evidence="1" type="primary">citF</name>
    <name evidence="1" type="ORF">SBA1_940041</name>
</gene>
<evidence type="ECO:0000313" key="2">
    <source>
        <dbReference type="Proteomes" id="UP000238701"/>
    </source>
</evidence>
<dbReference type="SUPFAM" id="SSF100950">
    <property type="entry name" value="NagB/RpiA/CoA transferase-like"/>
    <property type="match status" value="2"/>
</dbReference>
<reference evidence="2" key="1">
    <citation type="submission" date="2018-02" db="EMBL/GenBank/DDBJ databases">
        <authorList>
            <person name="Hausmann B."/>
        </authorList>
    </citation>
    <scope>NUCLEOTIDE SEQUENCE [LARGE SCALE GENOMIC DNA]</scope>
    <source>
        <strain evidence="2">Peat soil MAG SbA1</strain>
    </source>
</reference>
<dbReference type="InterPro" id="IPR006472">
    <property type="entry name" value="Citrate_lyase_asu"/>
</dbReference>